<name>A0ABT2KNY5_9RHOB</name>
<dbReference type="InterPro" id="IPR043129">
    <property type="entry name" value="ATPase_NBD"/>
</dbReference>
<gene>
    <name evidence="3" type="ORF">CLG85_020465</name>
</gene>
<dbReference type="Pfam" id="PF02782">
    <property type="entry name" value="FGGY_C"/>
    <property type="match status" value="1"/>
</dbReference>
<feature type="domain" description="Carbohydrate kinase FGGY C-terminal" evidence="2">
    <location>
        <begin position="4"/>
        <end position="47"/>
    </location>
</feature>
<dbReference type="InterPro" id="IPR018485">
    <property type="entry name" value="FGGY_C"/>
</dbReference>
<comment type="caution">
    <text evidence="3">The sequence shown here is derived from an EMBL/GenBank/DDBJ whole genome shotgun (WGS) entry which is preliminary data.</text>
</comment>
<feature type="region of interest" description="Disordered" evidence="1">
    <location>
        <begin position="53"/>
        <end position="131"/>
    </location>
</feature>
<feature type="non-terminal residue" evidence="3">
    <location>
        <position position="1"/>
    </location>
</feature>
<evidence type="ECO:0000313" key="3">
    <source>
        <dbReference type="EMBL" id="MCT4372555.1"/>
    </source>
</evidence>
<evidence type="ECO:0000259" key="2">
    <source>
        <dbReference type="Pfam" id="PF02782"/>
    </source>
</evidence>
<dbReference type="Proteomes" id="UP000217448">
    <property type="component" value="Unassembled WGS sequence"/>
</dbReference>
<reference evidence="4" key="1">
    <citation type="submission" date="2023-07" db="EMBL/GenBank/DDBJ databases">
        <title>Yangia mangrovi SAOS 153D genome.</title>
        <authorList>
            <person name="Verma A."/>
            <person name="Pal Y."/>
            <person name="Sundharam S."/>
            <person name="Bisht B."/>
            <person name="Srinivasan K."/>
        </authorList>
    </citation>
    <scope>NUCLEOTIDE SEQUENCE [LARGE SCALE GENOMIC DNA]</scope>
    <source>
        <strain evidence="4">SAOS 153D</strain>
    </source>
</reference>
<dbReference type="SUPFAM" id="SSF53067">
    <property type="entry name" value="Actin-like ATPase domain"/>
    <property type="match status" value="1"/>
</dbReference>
<organism evidence="3 4">
    <name type="scientific">Alloyangia mangrovi</name>
    <dbReference type="NCBI Taxonomy" id="1779329"/>
    <lineage>
        <taxon>Bacteria</taxon>
        <taxon>Pseudomonadati</taxon>
        <taxon>Pseudomonadota</taxon>
        <taxon>Alphaproteobacteria</taxon>
        <taxon>Rhodobacterales</taxon>
        <taxon>Roseobacteraceae</taxon>
        <taxon>Alloyangia</taxon>
    </lineage>
</organism>
<accession>A0ABT2KNY5</accession>
<evidence type="ECO:0000313" key="4">
    <source>
        <dbReference type="Proteomes" id="UP000217448"/>
    </source>
</evidence>
<protein>
    <recommendedName>
        <fullName evidence="2">Carbohydrate kinase FGGY C-terminal domain-containing protein</fullName>
    </recommendedName>
</protein>
<evidence type="ECO:0000256" key="1">
    <source>
        <dbReference type="SAM" id="MobiDB-lite"/>
    </source>
</evidence>
<feature type="compositionally biased region" description="Basic and acidic residues" evidence="1">
    <location>
        <begin position="55"/>
        <end position="64"/>
    </location>
</feature>
<sequence>PLPALGGGAQSDLLLQSVADASGLSLFRPEGATSGPSLGAAKLAALATGTLSRSDLARRPEAREVFSPPRLGGAAGSSGNLARALPRAEAARGPALIRRASAGPRSPARSLPCAPGTSSRGWPEPVSAIAP</sequence>
<dbReference type="Gene3D" id="3.30.420.40">
    <property type="match status" value="1"/>
</dbReference>
<proteinExistence type="predicted"/>
<dbReference type="EMBL" id="NTHN02000048">
    <property type="protein sequence ID" value="MCT4372555.1"/>
    <property type="molecule type" value="Genomic_DNA"/>
</dbReference>
<feature type="compositionally biased region" description="Low complexity" evidence="1">
    <location>
        <begin position="77"/>
        <end position="112"/>
    </location>
</feature>
<keyword evidence="4" id="KW-1185">Reference proteome</keyword>